<dbReference type="AlphaFoldDB" id="A0A8S1HSA9"/>
<keyword evidence="4" id="KW-1185">Reference proteome</keyword>
<sequence length="973" mass="113590">MEIIKKPLFWVKSVCNYVMGTDSEIEGLDEINKELKKEKERIGRHLPAVKTKEDSRNSEKSPSEALRRRKIYIRSLEAHELRLSPKVSEGVEYLALIEDIEKLVKDLSIERNSCLSMKREDFLNRADPSPKVHTRNRRRWSRSPTSRRVEAADCPKYSPATSNGRSKPNSNNYDDSCHFSRSQQKTRMEPKPFKPPRVEEYYGNSPINSKKENCSPKEDSINLNPSEPKKKYKESDFPQSLDDVMRIFATEAGKENDPLDFQGIPCESKVDVEHVEISHSEQKEEPQLIAVDNDDENPKKGEEIPNIPGIFPKIAGFPAFVTPVEEKGVETFPVALEVVEPPKVTKSSFEPSRPSFVPGTGTTLNSSFEAVNYNQILLSSPKIAHLPSNYSYQMSSSSGTRHRGGWRNEENTATFTNEKKVELEKALAESKKRLEEQKERKKQAEIEAERIAEDSRLKKLEREQKFRETSQNEKEKLKEVDYALEQEKEELEQRHLQQEEKWNEELVQLEKKAEEEENRLGKNVGEFKRTLAVEQAWDQELAVLRKSVLELLRLFGLASHEIGRATTKEFDERFRRFQKINKKCELECGNLENFYSAYLDHIENLFKHNPANFLQDIMMILKQMLTVVVDLKHSLSEAGEMSRTPSEQSSCWVKSDLSRWRKNDRGAFLKAIMEVIRNFFSEFDTNYIKIKIFWMESGVSDRIQQVSEMMERIALSLKKAKAQEKRIDEIIERWRKKMDDDYERTKSALTAREEIEELDRKYQIDAKRLDSWSDREHENLRFLLKIRQTDYDSQERFSTFLCHLKDALDTFIKQTEDDFEGENSLRIVSRMMLPLEEVERERIRVRKDDLDCESALLRDRAKHSKDFKIPLDVDSEFRLDYEEVVANFETRLHLNKIDGEHLDLLLFVLRSYMYNTLLGPAGEVFSHNSEIFPETSENLSNSENPQSPIYQDNILGFFLAKENKQVELDPDQL</sequence>
<evidence type="ECO:0000313" key="4">
    <source>
        <dbReference type="Proteomes" id="UP000835052"/>
    </source>
</evidence>
<feature type="compositionally biased region" description="Basic and acidic residues" evidence="2">
    <location>
        <begin position="227"/>
        <end position="236"/>
    </location>
</feature>
<feature type="compositionally biased region" description="Basic and acidic residues" evidence="2">
    <location>
        <begin position="50"/>
        <end position="64"/>
    </location>
</feature>
<feature type="compositionally biased region" description="Basic and acidic residues" evidence="2">
    <location>
        <begin position="186"/>
        <end position="200"/>
    </location>
</feature>
<feature type="compositionally biased region" description="Polar residues" evidence="2">
    <location>
        <begin position="159"/>
        <end position="185"/>
    </location>
</feature>
<feature type="region of interest" description="Disordered" evidence="2">
    <location>
        <begin position="42"/>
        <end position="64"/>
    </location>
</feature>
<name>A0A8S1HSA9_9PELO</name>
<evidence type="ECO:0000256" key="2">
    <source>
        <dbReference type="SAM" id="MobiDB-lite"/>
    </source>
</evidence>
<organism evidence="3 4">
    <name type="scientific">Caenorhabditis auriculariae</name>
    <dbReference type="NCBI Taxonomy" id="2777116"/>
    <lineage>
        <taxon>Eukaryota</taxon>
        <taxon>Metazoa</taxon>
        <taxon>Ecdysozoa</taxon>
        <taxon>Nematoda</taxon>
        <taxon>Chromadorea</taxon>
        <taxon>Rhabditida</taxon>
        <taxon>Rhabditina</taxon>
        <taxon>Rhabditomorpha</taxon>
        <taxon>Rhabditoidea</taxon>
        <taxon>Rhabditidae</taxon>
        <taxon>Peloderinae</taxon>
        <taxon>Caenorhabditis</taxon>
    </lineage>
</organism>
<gene>
    <name evidence="3" type="ORF">CAUJ_LOCUS14588</name>
</gene>
<comment type="caution">
    <text evidence="3">The sequence shown here is derived from an EMBL/GenBank/DDBJ whole genome shotgun (WGS) entry which is preliminary data.</text>
</comment>
<keyword evidence="1" id="KW-0175">Coiled coil</keyword>
<feature type="compositionally biased region" description="Basic and acidic residues" evidence="2">
    <location>
        <begin position="209"/>
        <end position="220"/>
    </location>
</feature>
<reference evidence="3" key="1">
    <citation type="submission" date="2020-10" db="EMBL/GenBank/DDBJ databases">
        <authorList>
            <person name="Kikuchi T."/>
        </authorList>
    </citation>
    <scope>NUCLEOTIDE SEQUENCE</scope>
    <source>
        <strain evidence="3">NKZ352</strain>
    </source>
</reference>
<evidence type="ECO:0000313" key="3">
    <source>
        <dbReference type="EMBL" id="CAD6198682.1"/>
    </source>
</evidence>
<protein>
    <submittedName>
        <fullName evidence="3">Uncharacterized protein</fullName>
    </submittedName>
</protein>
<feature type="coiled-coil region" evidence="1">
    <location>
        <begin position="413"/>
        <end position="526"/>
    </location>
</feature>
<dbReference type="EMBL" id="CAJGYM010000134">
    <property type="protein sequence ID" value="CAD6198682.1"/>
    <property type="molecule type" value="Genomic_DNA"/>
</dbReference>
<feature type="compositionally biased region" description="Basic residues" evidence="2">
    <location>
        <begin position="132"/>
        <end position="141"/>
    </location>
</feature>
<dbReference type="Proteomes" id="UP000835052">
    <property type="component" value="Unassembled WGS sequence"/>
</dbReference>
<feature type="region of interest" description="Disordered" evidence="2">
    <location>
        <begin position="125"/>
        <end position="236"/>
    </location>
</feature>
<feature type="coiled-coil region" evidence="1">
    <location>
        <begin position="703"/>
        <end position="737"/>
    </location>
</feature>
<proteinExistence type="predicted"/>
<evidence type="ECO:0000256" key="1">
    <source>
        <dbReference type="SAM" id="Coils"/>
    </source>
</evidence>
<accession>A0A8S1HSA9</accession>